<dbReference type="InterPro" id="IPR049808">
    <property type="entry name" value="CONSTANS-like_Bbox1"/>
</dbReference>
<evidence type="ECO:0000256" key="2">
    <source>
        <dbReference type="ARBA" id="ARBA00010024"/>
    </source>
</evidence>
<keyword evidence="14" id="KW-1185">Reference proteome</keyword>
<comment type="caution">
    <text evidence="13">The sequence shown here is derived from an EMBL/GenBank/DDBJ whole genome shotgun (WGS) entry which is preliminary data.</text>
</comment>
<keyword evidence="6" id="KW-0862">Zinc</keyword>
<dbReference type="InterPro" id="IPR000315">
    <property type="entry name" value="Znf_B-box"/>
</dbReference>
<protein>
    <submittedName>
        <fullName evidence="13">Uncharacterized protein</fullName>
    </submittedName>
</protein>
<reference evidence="13 14" key="1">
    <citation type="submission" date="2021-03" db="EMBL/GenBank/DDBJ databases">
        <authorList>
            <person name="King G.J."/>
            <person name="Bancroft I."/>
            <person name="Baten A."/>
            <person name="Bloomfield J."/>
            <person name="Borpatragohain P."/>
            <person name="He Z."/>
            <person name="Irish N."/>
            <person name="Irwin J."/>
            <person name="Liu K."/>
            <person name="Mauleon R.P."/>
            <person name="Moore J."/>
            <person name="Morris R."/>
            <person name="Ostergaard L."/>
            <person name="Wang B."/>
            <person name="Wells R."/>
        </authorList>
    </citation>
    <scope>NUCLEOTIDE SEQUENCE [LARGE SCALE GENOMIC DNA]</scope>
    <source>
        <strain evidence="13">R-o-18</strain>
        <tissue evidence="13">Leaf</tissue>
    </source>
</reference>
<evidence type="ECO:0000256" key="7">
    <source>
        <dbReference type="ARBA" id="ARBA00023242"/>
    </source>
</evidence>
<name>A0ABQ7LFT5_BRACM</name>
<keyword evidence="4" id="KW-0677">Repeat</keyword>
<evidence type="ECO:0000256" key="9">
    <source>
        <dbReference type="PROSITE-ProRule" id="PRU00357"/>
    </source>
</evidence>
<dbReference type="CDD" id="cd19821">
    <property type="entry name" value="Bbox1_BBX-like"/>
    <property type="match status" value="1"/>
</dbReference>
<proteinExistence type="inferred from homology"/>
<feature type="domain" description="CCT" evidence="12">
    <location>
        <begin position="386"/>
        <end position="428"/>
    </location>
</feature>
<dbReference type="PANTHER" id="PTHR31717:SF45">
    <property type="entry name" value="ZINC FINGER PROTEIN CONSTANS-LIKE 14-RELATED"/>
    <property type="match status" value="1"/>
</dbReference>
<feature type="region of interest" description="Disordered" evidence="10">
    <location>
        <begin position="884"/>
        <end position="920"/>
    </location>
</feature>
<feature type="region of interest" description="Disordered" evidence="10">
    <location>
        <begin position="1"/>
        <end position="29"/>
    </location>
</feature>
<dbReference type="InterPro" id="IPR010402">
    <property type="entry name" value="CCT_domain"/>
</dbReference>
<evidence type="ECO:0000256" key="1">
    <source>
        <dbReference type="ARBA" id="ARBA00004123"/>
    </source>
</evidence>
<dbReference type="EMBL" id="JADBGQ010000008">
    <property type="protein sequence ID" value="KAG5385442.1"/>
    <property type="molecule type" value="Genomic_DNA"/>
</dbReference>
<keyword evidence="5 8" id="KW-0863">Zinc-finger</keyword>
<dbReference type="Gene3D" id="1.25.40.10">
    <property type="entry name" value="Tetratricopeptide repeat domain"/>
    <property type="match status" value="1"/>
</dbReference>
<comment type="subcellular location">
    <subcellularLocation>
        <location evidence="1 9">Nucleus</location>
    </subcellularLocation>
</comment>
<evidence type="ECO:0000256" key="8">
    <source>
        <dbReference type="PROSITE-ProRule" id="PRU00024"/>
    </source>
</evidence>
<dbReference type="Pfam" id="PF06203">
    <property type="entry name" value="CCT"/>
    <property type="match status" value="1"/>
</dbReference>
<comment type="similarity">
    <text evidence="2">Belongs to the CONSTANS family.</text>
</comment>
<keyword evidence="7 9" id="KW-0539">Nucleus</keyword>
<evidence type="ECO:0000256" key="10">
    <source>
        <dbReference type="SAM" id="MobiDB-lite"/>
    </source>
</evidence>
<dbReference type="SMART" id="SM00336">
    <property type="entry name" value="BBOX"/>
    <property type="match status" value="2"/>
</dbReference>
<evidence type="ECO:0000313" key="14">
    <source>
        <dbReference type="Proteomes" id="UP000823674"/>
    </source>
</evidence>
<feature type="compositionally biased region" description="Basic and acidic residues" evidence="10">
    <location>
        <begin position="1009"/>
        <end position="1019"/>
    </location>
</feature>
<evidence type="ECO:0000256" key="4">
    <source>
        <dbReference type="ARBA" id="ARBA00022737"/>
    </source>
</evidence>
<evidence type="ECO:0000313" key="13">
    <source>
        <dbReference type="EMBL" id="KAG5385442.1"/>
    </source>
</evidence>
<evidence type="ECO:0000256" key="5">
    <source>
        <dbReference type="ARBA" id="ARBA00022771"/>
    </source>
</evidence>
<feature type="domain" description="B box-type" evidence="11">
    <location>
        <begin position="32"/>
        <end position="79"/>
    </location>
</feature>
<dbReference type="PROSITE" id="PS50119">
    <property type="entry name" value="ZF_BBOX"/>
    <property type="match status" value="1"/>
</dbReference>
<sequence length="1033" mass="114968">MELSRSPSDQHSPPANKILSSGSPFQRRMSSSERVPCDFCGERTAVLFCRADAAKLCLSCDHHVHKANLLSRKHVRSRICDSCGNEPVSVRCFTDNLVWCQECDWDVHGSCSHVRSAVDGFSGCPSALELAALLGVDLEGRKQEKEVPLMTMESFGMELDSWSFGSNVLQELIVPVTDDTTTFKKRSSSCGRYKQVVCKQLEKLLNGEDNDGDRVGGGGEAKEGIMVPVMPERLGWARDADDSEFIHQPPTTSFSSLISGCQSTTQIWDFNLGQSREPEDTIRTEAAECVTKDAASFKVNSIVKLLNDACSTKAKRVKEIFQDGYKRSTSGQVPATSENNNNLPITFGSNTSNELCFTENIGGTSCNKATRVVTTKADLEQLAQNRGNAMQRYKEKRKNRRYDKTIRYESRKARADTRLRVKGRFTLADQRIRVQHATHYRSRTFKTLSSSVNQTLQHRLTEALDRKAQINPVRVIIKKLRDPDQSLQTLQASEWMRKGRICGPTPEDFEKMREVGLRMKASPFNSMLSLREMEENNVAPDSLMVNEVLKIYAAESKVESMARFMRMWSGEEGIKLERETMAAMANAYAKAGSTKKAIEMYGESKGEVHRLWEDECKKKEKLEADEYRNVISSLLKLDDVEGAEKVYGEWEPDGPKLDLSIPGLLISRFCAERNELRVGELMSSIGKKRNGMHLRMGSLAFPYKYKPPPPLSLIRNSRAKLCRKIPETGSPSRRRSLSLSLSLSLSPRCLSFFSVSSPHLSSLSLSPRRVQPRMVVVAAWCCRSQIPFLTPLIFRSRSRLRNEIRTTEELVGSMEMNRNGIRTTEGLVGSMGKRGGRSVQKRQVRIEAPVRLSHAESWREGVVIHCKGYGLHPREPDAGCTRAGDPTGTQQERGGTISGNVDGKKGNAPETHGTRNGTHGDVGKVDMCVLNPAPWNPGWKWGGTGTVIANAEGVYEQLRVSGQDQINKKSSYRGVVEFQRFRNGGNGKSDIRAGGKRFVGDTTPHRAGKAGEGESDAGRRQAQLHGGDIPAKK</sequence>
<evidence type="ECO:0000259" key="12">
    <source>
        <dbReference type="PROSITE" id="PS51017"/>
    </source>
</evidence>
<evidence type="ECO:0000256" key="6">
    <source>
        <dbReference type="ARBA" id="ARBA00022833"/>
    </source>
</evidence>
<feature type="region of interest" description="Disordered" evidence="10">
    <location>
        <begin position="985"/>
        <end position="1033"/>
    </location>
</feature>
<organism evidence="13 14">
    <name type="scientific">Brassica rapa subsp. trilocularis</name>
    <dbReference type="NCBI Taxonomy" id="1813537"/>
    <lineage>
        <taxon>Eukaryota</taxon>
        <taxon>Viridiplantae</taxon>
        <taxon>Streptophyta</taxon>
        <taxon>Embryophyta</taxon>
        <taxon>Tracheophyta</taxon>
        <taxon>Spermatophyta</taxon>
        <taxon>Magnoliopsida</taxon>
        <taxon>eudicotyledons</taxon>
        <taxon>Gunneridae</taxon>
        <taxon>Pentapetalae</taxon>
        <taxon>rosids</taxon>
        <taxon>malvids</taxon>
        <taxon>Brassicales</taxon>
        <taxon>Brassicaceae</taxon>
        <taxon>Brassiceae</taxon>
        <taxon>Brassica</taxon>
    </lineage>
</organism>
<evidence type="ECO:0000259" key="11">
    <source>
        <dbReference type="PROSITE" id="PS50119"/>
    </source>
</evidence>
<accession>A0ABQ7LFT5</accession>
<dbReference type="Proteomes" id="UP000823674">
    <property type="component" value="Chromosome A09"/>
</dbReference>
<evidence type="ECO:0000256" key="3">
    <source>
        <dbReference type="ARBA" id="ARBA00022723"/>
    </source>
</evidence>
<keyword evidence="3" id="KW-0479">Metal-binding</keyword>
<dbReference type="InterPro" id="IPR011990">
    <property type="entry name" value="TPR-like_helical_dom_sf"/>
</dbReference>
<dbReference type="PANTHER" id="PTHR31717">
    <property type="entry name" value="ZINC FINGER PROTEIN CONSTANS-LIKE 10"/>
    <property type="match status" value="1"/>
</dbReference>
<gene>
    <name evidence="13" type="primary">A09p049460.1_BraROA</name>
    <name evidence="13" type="ORF">IGI04_036912</name>
</gene>
<dbReference type="PROSITE" id="PS51017">
    <property type="entry name" value="CCT"/>
    <property type="match status" value="1"/>
</dbReference>